<sequence>MAAAARTKLETLITLLLLIISFAFPALAQEQEQCRSESTGGCHDRAAALKFKIIAVCSILVTSMIGVCLPLFTWAVPALQPDKDLFVIVKSFASGVILATGYMHVLPDSFDDLRSPCLPDHPWKEFPFTTFIAMLSAVVTLMVDSFAMSYYKRYCSKIAGQKTYSNSPSVEMGHAKNEQGHDEMNTQLLRHRVVAQVLELGIVVHSVVIGMAMGASDNPCTIRPLIAALCFHQLFEGMGLGGCILQAEYGRKMKGILVFFFSATTPLGIVLGIGLSNVYSPTSRTALIVVGILNASSAGLLNYMALVDLLASDFMGPKLQESARLQAWSYLAVLLGAGGMSVMAIWA</sequence>
<accession>A0A2H5Q9E5</accession>
<evidence type="ECO:0000313" key="10">
    <source>
        <dbReference type="EMBL" id="GAY61270.1"/>
    </source>
</evidence>
<comment type="caution">
    <text evidence="8">Lacks conserved residue(s) required for the propagation of feature annotation.</text>
</comment>
<dbReference type="Proteomes" id="UP000236630">
    <property type="component" value="Unassembled WGS sequence"/>
</dbReference>
<feature type="signal peptide" evidence="9">
    <location>
        <begin position="1"/>
        <end position="28"/>
    </location>
</feature>
<keyword evidence="9" id="KW-0732">Signal</keyword>
<keyword evidence="6 8" id="KW-0406">Ion transport</keyword>
<comment type="subcellular location">
    <subcellularLocation>
        <location evidence="1 8">Membrane</location>
        <topology evidence="1 8">Multi-pass membrane protein</topology>
    </subcellularLocation>
</comment>
<feature type="transmembrane region" description="Helical" evidence="8">
    <location>
        <begin position="85"/>
        <end position="106"/>
    </location>
</feature>
<comment type="caution">
    <text evidence="10">The sequence shown here is derived from an EMBL/GenBank/DDBJ whole genome shotgun (WGS) entry which is preliminary data.</text>
</comment>
<keyword evidence="3 8" id="KW-0813">Transport</keyword>
<dbReference type="STRING" id="55188.A0A2H5Q9E5"/>
<evidence type="ECO:0000256" key="2">
    <source>
        <dbReference type="ARBA" id="ARBA00006939"/>
    </source>
</evidence>
<dbReference type="PANTHER" id="PTHR11040:SF185">
    <property type="entry name" value="ZINC TRANSPORTER 7-LIKE"/>
    <property type="match status" value="1"/>
</dbReference>
<keyword evidence="7 8" id="KW-0472">Membrane</keyword>
<dbReference type="EMBL" id="BDQV01000264">
    <property type="protein sequence ID" value="GAY61270.1"/>
    <property type="molecule type" value="Genomic_DNA"/>
</dbReference>
<dbReference type="PANTHER" id="PTHR11040">
    <property type="entry name" value="ZINC/IRON TRANSPORTER"/>
    <property type="match status" value="1"/>
</dbReference>
<evidence type="ECO:0000256" key="5">
    <source>
        <dbReference type="ARBA" id="ARBA00022989"/>
    </source>
</evidence>
<name>A0A2H5Q9E5_CITUN</name>
<feature type="transmembrane region" description="Helical" evidence="8">
    <location>
        <begin position="257"/>
        <end position="279"/>
    </location>
</feature>
<comment type="similarity">
    <text evidence="2 8">Belongs to the ZIP transporter (TC 2.A.5) family.</text>
</comment>
<protein>
    <submittedName>
        <fullName evidence="10">Uncharacterized protein</fullName>
    </submittedName>
</protein>
<dbReference type="InterPro" id="IPR004698">
    <property type="entry name" value="Zn/Fe_permease_fun/pln"/>
</dbReference>
<dbReference type="GO" id="GO:0005385">
    <property type="term" value="F:zinc ion transmembrane transporter activity"/>
    <property type="evidence" value="ECO:0007669"/>
    <property type="project" value="InterPro"/>
</dbReference>
<evidence type="ECO:0000256" key="8">
    <source>
        <dbReference type="RuleBase" id="RU362088"/>
    </source>
</evidence>
<evidence type="ECO:0000256" key="1">
    <source>
        <dbReference type="ARBA" id="ARBA00004141"/>
    </source>
</evidence>
<evidence type="ECO:0000256" key="3">
    <source>
        <dbReference type="ARBA" id="ARBA00022448"/>
    </source>
</evidence>
<proteinExistence type="inferred from homology"/>
<feature type="transmembrane region" description="Helical" evidence="8">
    <location>
        <begin position="327"/>
        <end position="346"/>
    </location>
</feature>
<gene>
    <name evidence="10" type="ORF">CUMW_208630</name>
</gene>
<keyword evidence="4 8" id="KW-0812">Transmembrane</keyword>
<organism evidence="10 11">
    <name type="scientific">Citrus unshiu</name>
    <name type="common">Satsuma mandarin</name>
    <name type="synonym">Citrus nobilis var. unshiu</name>
    <dbReference type="NCBI Taxonomy" id="55188"/>
    <lineage>
        <taxon>Eukaryota</taxon>
        <taxon>Viridiplantae</taxon>
        <taxon>Streptophyta</taxon>
        <taxon>Embryophyta</taxon>
        <taxon>Tracheophyta</taxon>
        <taxon>Spermatophyta</taxon>
        <taxon>Magnoliopsida</taxon>
        <taxon>eudicotyledons</taxon>
        <taxon>Gunneridae</taxon>
        <taxon>Pentapetalae</taxon>
        <taxon>rosids</taxon>
        <taxon>malvids</taxon>
        <taxon>Sapindales</taxon>
        <taxon>Rutaceae</taxon>
        <taxon>Aurantioideae</taxon>
        <taxon>Citrus</taxon>
    </lineage>
</organism>
<dbReference type="GO" id="GO:0005886">
    <property type="term" value="C:plasma membrane"/>
    <property type="evidence" value="ECO:0007669"/>
    <property type="project" value="TreeGrafter"/>
</dbReference>
<keyword evidence="11" id="KW-1185">Reference proteome</keyword>
<dbReference type="InterPro" id="IPR003689">
    <property type="entry name" value="ZIP"/>
</dbReference>
<evidence type="ECO:0000256" key="9">
    <source>
        <dbReference type="SAM" id="SignalP"/>
    </source>
</evidence>
<feature type="chain" id="PRO_5014127473" evidence="9">
    <location>
        <begin position="29"/>
        <end position="347"/>
    </location>
</feature>
<dbReference type="AlphaFoldDB" id="A0A2H5Q9E5"/>
<dbReference type="NCBIfam" id="TIGR00820">
    <property type="entry name" value="zip"/>
    <property type="match status" value="1"/>
</dbReference>
<dbReference type="Pfam" id="PF02535">
    <property type="entry name" value="Zip"/>
    <property type="match status" value="1"/>
</dbReference>
<feature type="transmembrane region" description="Helical" evidence="8">
    <location>
        <begin position="193"/>
        <end position="213"/>
    </location>
</feature>
<reference evidence="10 11" key="1">
    <citation type="journal article" date="2017" name="Front. Genet.">
        <title>Draft sequencing of the heterozygous diploid genome of Satsuma (Citrus unshiu Marc.) using a hybrid assembly approach.</title>
        <authorList>
            <person name="Shimizu T."/>
            <person name="Tanizawa Y."/>
            <person name="Mochizuki T."/>
            <person name="Nagasaki H."/>
            <person name="Yoshioka T."/>
            <person name="Toyoda A."/>
            <person name="Fujiyama A."/>
            <person name="Kaminuma E."/>
            <person name="Nakamura Y."/>
        </authorList>
    </citation>
    <scope>NUCLEOTIDE SEQUENCE [LARGE SCALE GENOMIC DNA]</scope>
    <source>
        <strain evidence="11">cv. Miyagawa wase</strain>
    </source>
</reference>
<feature type="transmembrane region" description="Helical" evidence="8">
    <location>
        <begin position="52"/>
        <end position="73"/>
    </location>
</feature>
<feature type="transmembrane region" description="Helical" evidence="8">
    <location>
        <begin position="126"/>
        <end position="147"/>
    </location>
</feature>
<feature type="transmembrane region" description="Helical" evidence="8">
    <location>
        <begin position="285"/>
        <end position="306"/>
    </location>
</feature>
<evidence type="ECO:0000256" key="4">
    <source>
        <dbReference type="ARBA" id="ARBA00022692"/>
    </source>
</evidence>
<evidence type="ECO:0000256" key="7">
    <source>
        <dbReference type="ARBA" id="ARBA00023136"/>
    </source>
</evidence>
<keyword evidence="5 8" id="KW-1133">Transmembrane helix</keyword>
<evidence type="ECO:0000313" key="11">
    <source>
        <dbReference type="Proteomes" id="UP000236630"/>
    </source>
</evidence>
<evidence type="ECO:0000256" key="6">
    <source>
        <dbReference type="ARBA" id="ARBA00023065"/>
    </source>
</evidence>